<evidence type="ECO:0000256" key="1">
    <source>
        <dbReference type="ARBA" id="ARBA00022723"/>
    </source>
</evidence>
<evidence type="ECO:0000256" key="5">
    <source>
        <dbReference type="SAM" id="MobiDB-lite"/>
    </source>
</evidence>
<dbReference type="GO" id="GO:0046872">
    <property type="term" value="F:metal ion binding"/>
    <property type="evidence" value="ECO:0007669"/>
    <property type="project" value="UniProtKB-KW"/>
</dbReference>
<evidence type="ECO:0000256" key="4">
    <source>
        <dbReference type="PROSITE-ProRule" id="PRU00125"/>
    </source>
</evidence>
<evidence type="ECO:0000256" key="3">
    <source>
        <dbReference type="ARBA" id="ARBA00023038"/>
    </source>
</evidence>
<dbReference type="GO" id="GO:0051015">
    <property type="term" value="F:actin filament binding"/>
    <property type="evidence" value="ECO:0007669"/>
    <property type="project" value="TreeGrafter"/>
</dbReference>
<evidence type="ECO:0000259" key="6">
    <source>
        <dbReference type="PROSITE" id="PS50023"/>
    </source>
</evidence>
<accession>A0A1I8AMW5</accession>
<dbReference type="GO" id="GO:0015629">
    <property type="term" value="C:actin cytoskeleton"/>
    <property type="evidence" value="ECO:0007669"/>
    <property type="project" value="TreeGrafter"/>
</dbReference>
<dbReference type="CDD" id="cd09329">
    <property type="entry name" value="LIM3_abLIM"/>
    <property type="match status" value="1"/>
</dbReference>
<dbReference type="InterPro" id="IPR051618">
    <property type="entry name" value="Actin-binding_LIM"/>
</dbReference>
<evidence type="ECO:0000256" key="2">
    <source>
        <dbReference type="ARBA" id="ARBA00022833"/>
    </source>
</evidence>
<dbReference type="WBParaSite" id="L893_g7412.t1">
    <property type="protein sequence ID" value="L893_g7412.t1"/>
    <property type="gene ID" value="L893_g7412"/>
</dbReference>
<feature type="region of interest" description="Disordered" evidence="5">
    <location>
        <begin position="487"/>
        <end position="507"/>
    </location>
</feature>
<dbReference type="AlphaFoldDB" id="A0A1I8AMW5"/>
<protein>
    <submittedName>
        <fullName evidence="8">LIM zinc-binding domain-containing protein</fullName>
    </submittedName>
</protein>
<organism evidence="7 8">
    <name type="scientific">Steinernema glaseri</name>
    <dbReference type="NCBI Taxonomy" id="37863"/>
    <lineage>
        <taxon>Eukaryota</taxon>
        <taxon>Metazoa</taxon>
        <taxon>Ecdysozoa</taxon>
        <taxon>Nematoda</taxon>
        <taxon>Chromadorea</taxon>
        <taxon>Rhabditida</taxon>
        <taxon>Tylenchina</taxon>
        <taxon>Panagrolaimomorpha</taxon>
        <taxon>Strongyloidoidea</taxon>
        <taxon>Steinernematidae</taxon>
        <taxon>Steinernema</taxon>
    </lineage>
</organism>
<dbReference type="FunFam" id="2.10.110.10:FF:000055">
    <property type="entry name" value="Actin binding LIM protein 1"/>
    <property type="match status" value="1"/>
</dbReference>
<feature type="region of interest" description="Disordered" evidence="5">
    <location>
        <begin position="437"/>
        <end position="463"/>
    </location>
</feature>
<dbReference type="InterPro" id="IPR001781">
    <property type="entry name" value="Znf_LIM"/>
</dbReference>
<proteinExistence type="predicted"/>
<evidence type="ECO:0000313" key="8">
    <source>
        <dbReference type="WBParaSite" id="L893_g7412.t1"/>
    </source>
</evidence>
<feature type="compositionally biased region" description="Acidic residues" evidence="5">
    <location>
        <begin position="444"/>
        <end position="453"/>
    </location>
</feature>
<dbReference type="Pfam" id="PF00412">
    <property type="entry name" value="LIM"/>
    <property type="match status" value="2"/>
</dbReference>
<dbReference type="SMART" id="SM00132">
    <property type="entry name" value="LIM"/>
    <property type="match status" value="3"/>
</dbReference>
<dbReference type="PANTHER" id="PTHR24213:SF9">
    <property type="entry name" value="UNCOORDINATED 115A, ISOFORM B-RELATED"/>
    <property type="match status" value="1"/>
</dbReference>
<sequence length="507" mass="56949">MTGTPTAGCCCCAAANDSISVVAADPRPIDDASHHRRRRRRCRRRCGCSVVLHSPPALQPSAHQQTIVSISSAHRLVPSASSPWVSASFRGKKCYICKKKCTGDIFKTEEEKFIHIACFQCKKCSRPLSETGFFTSPDGTFLCPDDYRSIATPLNVLAEQPKVERHEELPSPPLASPTACAACDQPLHTGQVLLALDQSWHVWCFKCAECDVVLQGEYMTHEGKPLCLRDYNLKHGVKCYECDKFIAGKVLQAGIYKFHPTCARCSRCGNHFGDGAEMYMQGDEIWHPDCEHSRVTENLAPSPKNGSLRARPGPKYQTQFGQHLTYMYLLPEAEQTYLKHPIAPHPPQPAQFHTPQAPIKIRKSRLSMLKTGMQRLAEDLERSTPRAKSPHMDNEEPIEMAHYPAGHAPAPDDIPAIERDDFPAPPYPYAVEELKRRLSSSSIENDDDEDDYSDGGRIDEEKIKKNVEQLDKFDKDSSIAHVIKQNIEESQKKQRQLKLCLDKTNPF</sequence>
<name>A0A1I8AMW5_9BILA</name>
<feature type="domain" description="LIM zinc-binding" evidence="6">
    <location>
        <begin position="178"/>
        <end position="237"/>
    </location>
</feature>
<reference evidence="8" key="1">
    <citation type="submission" date="2016-11" db="UniProtKB">
        <authorList>
            <consortium name="WormBaseParasite"/>
        </authorList>
    </citation>
    <scope>IDENTIFICATION</scope>
</reference>
<keyword evidence="7" id="KW-1185">Reference proteome</keyword>
<keyword evidence="3 4" id="KW-0440">LIM domain</keyword>
<keyword evidence="2 4" id="KW-0862">Zinc</keyword>
<evidence type="ECO:0000313" key="7">
    <source>
        <dbReference type="Proteomes" id="UP000095287"/>
    </source>
</evidence>
<dbReference type="SUPFAM" id="SSF57716">
    <property type="entry name" value="Glucocorticoid receptor-like (DNA-binding domain)"/>
    <property type="match status" value="3"/>
</dbReference>
<dbReference type="PROSITE" id="PS50023">
    <property type="entry name" value="LIM_DOMAIN_2"/>
    <property type="match status" value="2"/>
</dbReference>
<dbReference type="PANTHER" id="PTHR24213">
    <property type="entry name" value="ACTIN-BINDING LIM PROTEIN"/>
    <property type="match status" value="1"/>
</dbReference>
<dbReference type="GO" id="GO:0030032">
    <property type="term" value="P:lamellipodium assembly"/>
    <property type="evidence" value="ECO:0007669"/>
    <property type="project" value="TreeGrafter"/>
</dbReference>
<feature type="compositionally biased region" description="Basic and acidic residues" evidence="5">
    <location>
        <begin position="454"/>
        <end position="463"/>
    </location>
</feature>
<keyword evidence="1 4" id="KW-0479">Metal-binding</keyword>
<dbReference type="PROSITE" id="PS00478">
    <property type="entry name" value="LIM_DOMAIN_1"/>
    <property type="match status" value="2"/>
</dbReference>
<dbReference type="Proteomes" id="UP000095287">
    <property type="component" value="Unplaced"/>
</dbReference>
<dbReference type="CDD" id="cd09330">
    <property type="entry name" value="LIM4_abLIM"/>
    <property type="match status" value="1"/>
</dbReference>
<feature type="domain" description="LIM zinc-binding" evidence="6">
    <location>
        <begin position="92"/>
        <end position="153"/>
    </location>
</feature>
<dbReference type="Gene3D" id="2.10.110.10">
    <property type="entry name" value="Cysteine Rich Protein"/>
    <property type="match status" value="3"/>
</dbReference>